<dbReference type="Proteomes" id="UP001428290">
    <property type="component" value="Unassembled WGS sequence"/>
</dbReference>
<evidence type="ECO:0000313" key="3">
    <source>
        <dbReference type="Proteomes" id="UP001428290"/>
    </source>
</evidence>
<evidence type="ECO:0000259" key="1">
    <source>
        <dbReference type="Pfam" id="PF14353"/>
    </source>
</evidence>
<dbReference type="Pfam" id="PF14353">
    <property type="entry name" value="CpXC"/>
    <property type="match status" value="1"/>
</dbReference>
<dbReference type="RefSeq" id="WP_345724195.1">
    <property type="nucleotide sequence ID" value="NZ_BAABRU010000020.1"/>
</dbReference>
<dbReference type="EMBL" id="BAABRU010000020">
    <property type="protein sequence ID" value="GAA5530595.1"/>
    <property type="molecule type" value="Genomic_DNA"/>
</dbReference>
<comment type="caution">
    <text evidence="2">The sequence shown here is derived from an EMBL/GenBank/DDBJ whole genome shotgun (WGS) entry which is preliminary data.</text>
</comment>
<evidence type="ECO:0000313" key="2">
    <source>
        <dbReference type="EMBL" id="GAA5530595.1"/>
    </source>
</evidence>
<dbReference type="InterPro" id="IPR025682">
    <property type="entry name" value="CpXC_dom"/>
</dbReference>
<sequence>MRSRHEVAVVQCPACGAQFDAPLWLILDAEEQPGLVQQLFDGRLRETQCPYCDAFGSLTAPLLYHDARYEQLILALPLSVASASEAEALAQQLVGLLHSRLALETLDQAEYLGHVQLAADLDDLQLMLIHASYRRELIALMATMEWPAQQLATIDQFETLLQSHDRDHHQAFWQSLTATQQSDLTLLFDRLAAVVPIDSGLSDFLRRLIP</sequence>
<proteinExistence type="predicted"/>
<gene>
    <name evidence="2" type="ORF">Hgul01_04415</name>
</gene>
<reference evidence="2 3" key="1">
    <citation type="submission" date="2024-02" db="EMBL/GenBank/DDBJ databases">
        <title>Herpetosiphon gulosus NBRC 112829.</title>
        <authorList>
            <person name="Ichikawa N."/>
            <person name="Katano-Makiyama Y."/>
            <person name="Hidaka K."/>
        </authorList>
    </citation>
    <scope>NUCLEOTIDE SEQUENCE [LARGE SCALE GENOMIC DNA]</scope>
    <source>
        <strain evidence="2 3">NBRC 112829</strain>
    </source>
</reference>
<accession>A0ABP9X5B6</accession>
<keyword evidence="3" id="KW-1185">Reference proteome</keyword>
<feature type="domain" description="CpXC" evidence="1">
    <location>
        <begin position="10"/>
        <end position="85"/>
    </location>
</feature>
<name>A0ABP9X5B6_9CHLR</name>
<organism evidence="2 3">
    <name type="scientific">Herpetosiphon gulosus</name>
    <dbReference type="NCBI Taxonomy" id="1973496"/>
    <lineage>
        <taxon>Bacteria</taxon>
        <taxon>Bacillati</taxon>
        <taxon>Chloroflexota</taxon>
        <taxon>Chloroflexia</taxon>
        <taxon>Herpetosiphonales</taxon>
        <taxon>Herpetosiphonaceae</taxon>
        <taxon>Herpetosiphon</taxon>
    </lineage>
</organism>
<protein>
    <recommendedName>
        <fullName evidence="1">CpXC domain-containing protein</fullName>
    </recommendedName>
</protein>